<keyword evidence="2" id="KW-0472">Membrane</keyword>
<protein>
    <recommendedName>
        <fullName evidence="5">Tight adherence protein B</fullName>
    </recommendedName>
</protein>
<name>A0A7X6K5G3_9MICC</name>
<feature type="transmembrane region" description="Helical" evidence="2">
    <location>
        <begin position="203"/>
        <end position="223"/>
    </location>
</feature>
<proteinExistence type="predicted"/>
<dbReference type="PANTHER" id="PTHR35007:SF4">
    <property type="entry name" value="CONSERVED TRANSMEMBRANE PROTEIN-RELATED"/>
    <property type="match status" value="1"/>
</dbReference>
<evidence type="ECO:0000256" key="1">
    <source>
        <dbReference type="SAM" id="MobiDB-lite"/>
    </source>
</evidence>
<evidence type="ECO:0000313" key="4">
    <source>
        <dbReference type="Proteomes" id="UP000544090"/>
    </source>
</evidence>
<dbReference type="RefSeq" id="WP_168484765.1">
    <property type="nucleotide sequence ID" value="NZ_JAAZSQ010000002.1"/>
</dbReference>
<feature type="compositionally biased region" description="Basic and acidic residues" evidence="1">
    <location>
        <begin position="85"/>
        <end position="104"/>
    </location>
</feature>
<evidence type="ECO:0008006" key="5">
    <source>
        <dbReference type="Google" id="ProtNLM"/>
    </source>
</evidence>
<reference evidence="3 4" key="1">
    <citation type="submission" date="2020-04" db="EMBL/GenBank/DDBJ databases">
        <title>Arthrobacter sp. nov.</title>
        <authorList>
            <person name="Liu S."/>
        </authorList>
    </citation>
    <scope>NUCLEOTIDE SEQUENCE [LARGE SCALE GENOMIC DNA]</scope>
    <source>
        <strain evidence="3 4">E918</strain>
    </source>
</reference>
<dbReference type="Proteomes" id="UP000544090">
    <property type="component" value="Unassembled WGS sequence"/>
</dbReference>
<organism evidence="3 4">
    <name type="scientific">Arthrobacter mobilis</name>
    <dbReference type="NCBI Taxonomy" id="2724944"/>
    <lineage>
        <taxon>Bacteria</taxon>
        <taxon>Bacillati</taxon>
        <taxon>Actinomycetota</taxon>
        <taxon>Actinomycetes</taxon>
        <taxon>Micrococcales</taxon>
        <taxon>Micrococcaceae</taxon>
        <taxon>Arthrobacter</taxon>
    </lineage>
</organism>
<feature type="transmembrane region" description="Helical" evidence="2">
    <location>
        <begin position="229"/>
        <end position="249"/>
    </location>
</feature>
<sequence length="268" mass="28034">MTGLAVFLLAAAAAGLILAGSRRRHRRLRPVAGRRRRPGPGDASAAWQLPVFVRQLASLLKSGRTPAAMWQDMARVYDPGPVSTGRDDHARPGPESHPGAHPEGRSLSGSTDALAAAVGPRIRAAGRAAELGLSVVDALRHDSGGAPAGPRFQRVWTELAACWEISELTGAPLAVLLENFADHLQHELDTAAARRTALAGPRATSVLLTWLPLLGLGLGMLMGVDPLGMLLGTPAGWMVLAAGAGLLAAGRMWSRRLVAHAADGQDTR</sequence>
<dbReference type="AlphaFoldDB" id="A0A7X6K5G3"/>
<keyword evidence="4" id="KW-1185">Reference proteome</keyword>
<accession>A0A7X6K5G3</accession>
<dbReference type="EMBL" id="JAAZSQ010000002">
    <property type="protein sequence ID" value="NKX53408.1"/>
    <property type="molecule type" value="Genomic_DNA"/>
</dbReference>
<keyword evidence="2" id="KW-1133">Transmembrane helix</keyword>
<comment type="caution">
    <text evidence="3">The sequence shown here is derived from an EMBL/GenBank/DDBJ whole genome shotgun (WGS) entry which is preliminary data.</text>
</comment>
<gene>
    <name evidence="3" type="ORF">HGG74_02410</name>
</gene>
<dbReference type="PANTHER" id="PTHR35007">
    <property type="entry name" value="INTEGRAL MEMBRANE PROTEIN-RELATED"/>
    <property type="match status" value="1"/>
</dbReference>
<feature type="region of interest" description="Disordered" evidence="1">
    <location>
        <begin position="78"/>
        <end position="111"/>
    </location>
</feature>
<keyword evidence="2" id="KW-0812">Transmembrane</keyword>
<evidence type="ECO:0000256" key="2">
    <source>
        <dbReference type="SAM" id="Phobius"/>
    </source>
</evidence>
<evidence type="ECO:0000313" key="3">
    <source>
        <dbReference type="EMBL" id="NKX53408.1"/>
    </source>
</evidence>